<feature type="domain" description="Multidrug resistance protein MdtA-like beta-barrel" evidence="10">
    <location>
        <begin position="218"/>
        <end position="301"/>
    </location>
</feature>
<evidence type="ECO:0000256" key="2">
    <source>
        <dbReference type="ARBA" id="ARBA00009477"/>
    </source>
</evidence>
<dbReference type="OrthoDB" id="9783047at2"/>
<name>A0A1H4UI49_9BRAD</name>
<evidence type="ECO:0000256" key="3">
    <source>
        <dbReference type="ARBA" id="ARBA00022448"/>
    </source>
</evidence>
<dbReference type="InterPro" id="IPR058624">
    <property type="entry name" value="MdtA-like_HH"/>
</dbReference>
<feature type="domain" description="Multidrug resistance protein MdtA-like C-terminal permuted SH3" evidence="11">
    <location>
        <begin position="304"/>
        <end position="363"/>
    </location>
</feature>
<accession>A0A1H4UI49</accession>
<evidence type="ECO:0000313" key="13">
    <source>
        <dbReference type="Proteomes" id="UP000198992"/>
    </source>
</evidence>
<dbReference type="InterPro" id="IPR058627">
    <property type="entry name" value="MdtA-like_C"/>
</dbReference>
<dbReference type="Pfam" id="PF25967">
    <property type="entry name" value="RND-MFP_C"/>
    <property type="match status" value="1"/>
</dbReference>
<dbReference type="Pfam" id="PF25917">
    <property type="entry name" value="BSH_RND"/>
    <property type="match status" value="1"/>
</dbReference>
<evidence type="ECO:0000259" key="9">
    <source>
        <dbReference type="Pfam" id="PF25917"/>
    </source>
</evidence>
<evidence type="ECO:0000256" key="7">
    <source>
        <dbReference type="SAM" id="MobiDB-lite"/>
    </source>
</evidence>
<evidence type="ECO:0000313" key="12">
    <source>
        <dbReference type="EMBL" id="SEC67961.1"/>
    </source>
</evidence>
<dbReference type="AlphaFoldDB" id="A0A1H4UI49"/>
<dbReference type="PANTHER" id="PTHR30469:SF12">
    <property type="entry name" value="MULTIDRUG RESISTANCE PROTEIN MDTA"/>
    <property type="match status" value="1"/>
</dbReference>
<dbReference type="SUPFAM" id="SSF111369">
    <property type="entry name" value="HlyD-like secretion proteins"/>
    <property type="match status" value="1"/>
</dbReference>
<feature type="domain" description="Multidrug resistance protein MdtA-like alpha-helical hairpin" evidence="8">
    <location>
        <begin position="112"/>
        <end position="173"/>
    </location>
</feature>
<dbReference type="EMBL" id="FNTH01000001">
    <property type="protein sequence ID" value="SEC67961.1"/>
    <property type="molecule type" value="Genomic_DNA"/>
</dbReference>
<proteinExistence type="inferred from homology"/>
<evidence type="ECO:0000256" key="5">
    <source>
        <dbReference type="ARBA" id="ARBA00022519"/>
    </source>
</evidence>
<dbReference type="Proteomes" id="UP000198992">
    <property type="component" value="Unassembled WGS sequence"/>
</dbReference>
<feature type="compositionally biased region" description="Basic and acidic residues" evidence="7">
    <location>
        <begin position="421"/>
        <end position="438"/>
    </location>
</feature>
<keyword evidence="4" id="KW-1003">Cell membrane</keyword>
<feature type="domain" description="Multidrug resistance protein MdtA-like barrel-sandwich hybrid" evidence="9">
    <location>
        <begin position="71"/>
        <end position="214"/>
    </location>
</feature>
<organism evidence="12 13">
    <name type="scientific">Bradyrhizobium erythrophlei</name>
    <dbReference type="NCBI Taxonomy" id="1437360"/>
    <lineage>
        <taxon>Bacteria</taxon>
        <taxon>Pseudomonadati</taxon>
        <taxon>Pseudomonadota</taxon>
        <taxon>Alphaproteobacteria</taxon>
        <taxon>Hyphomicrobiales</taxon>
        <taxon>Nitrobacteraceae</taxon>
        <taxon>Bradyrhizobium</taxon>
    </lineage>
</organism>
<comment type="similarity">
    <text evidence="2">Belongs to the membrane fusion protein (MFP) (TC 8.A.1) family.</text>
</comment>
<keyword evidence="5" id="KW-0997">Cell inner membrane</keyword>
<dbReference type="RefSeq" id="WP_092115712.1">
    <property type="nucleotide sequence ID" value="NZ_FNTH01000001.1"/>
</dbReference>
<dbReference type="NCBIfam" id="TIGR01730">
    <property type="entry name" value="RND_mfp"/>
    <property type="match status" value="1"/>
</dbReference>
<dbReference type="Gene3D" id="2.40.420.20">
    <property type="match status" value="1"/>
</dbReference>
<keyword evidence="6" id="KW-0472">Membrane</keyword>
<dbReference type="InterPro" id="IPR058625">
    <property type="entry name" value="MdtA-like_BSH"/>
</dbReference>
<evidence type="ECO:0000256" key="4">
    <source>
        <dbReference type="ARBA" id="ARBA00022475"/>
    </source>
</evidence>
<dbReference type="Gene3D" id="2.40.50.100">
    <property type="match status" value="1"/>
</dbReference>
<sequence>MNSLFRRFLVVVAIGAAVVGTYQLLGRGAPKDGAGTGGLNAEPPVPVLAGEARIADVPVYLVGVGTVRALNMVMVRTQVSGTLVRIAFREGQNVKRGDVLVEIDPTIYKAQLDQQMAKKALDEAMLANSRVDLERYTNLLKTNAVTRQQYDTQKATIDQQEAQLRVDQGLIDNQRAYVNWCTIRSPIDGRTGIRQVDQGNIVSTTDSNGIVVVTELQPIAVLFNLPQQQLSRVNRAFAKGSLNVEATEANNHTVIDSGTLQVVNNQVDQTTGTVQYKAEFPNKDMQLWPGQFVNIQLLVDTLRQVVVVPSAAIQRGPNGAFVYLVQPDSTIKAVNVTVTQQDDTGAVVASGVAAADRVVTSGFGQIANGRKVIVSGGSPPREAADQGLPSGQGGQSAQDSQSLQKRFGQQTQMGGVAADASLRRGSEGTRNEARNARP</sequence>
<gene>
    <name evidence="12" type="ORF">SAMN05444164_2453</name>
</gene>
<evidence type="ECO:0000256" key="6">
    <source>
        <dbReference type="ARBA" id="ARBA00023136"/>
    </source>
</evidence>
<dbReference type="InterPro" id="IPR006143">
    <property type="entry name" value="RND_pump_MFP"/>
</dbReference>
<evidence type="ECO:0000259" key="11">
    <source>
        <dbReference type="Pfam" id="PF25967"/>
    </source>
</evidence>
<evidence type="ECO:0000259" key="10">
    <source>
        <dbReference type="Pfam" id="PF25944"/>
    </source>
</evidence>
<protein>
    <submittedName>
        <fullName evidence="12">Membrane fusion protein, multidrug efflux system</fullName>
    </submittedName>
</protein>
<dbReference type="GO" id="GO:1990281">
    <property type="term" value="C:efflux pump complex"/>
    <property type="evidence" value="ECO:0007669"/>
    <property type="project" value="TreeGrafter"/>
</dbReference>
<feature type="compositionally biased region" description="Polar residues" evidence="7">
    <location>
        <begin position="403"/>
        <end position="413"/>
    </location>
</feature>
<dbReference type="Pfam" id="PF25944">
    <property type="entry name" value="Beta-barrel_RND"/>
    <property type="match status" value="1"/>
</dbReference>
<evidence type="ECO:0000256" key="1">
    <source>
        <dbReference type="ARBA" id="ARBA00004236"/>
    </source>
</evidence>
<dbReference type="Gene3D" id="1.10.287.470">
    <property type="entry name" value="Helix hairpin bin"/>
    <property type="match status" value="1"/>
</dbReference>
<dbReference type="Pfam" id="PF25876">
    <property type="entry name" value="HH_MFP_RND"/>
    <property type="match status" value="1"/>
</dbReference>
<comment type="subcellular location">
    <subcellularLocation>
        <location evidence="1">Cell membrane</location>
    </subcellularLocation>
</comment>
<keyword evidence="3" id="KW-0813">Transport</keyword>
<dbReference type="GO" id="GO:0015562">
    <property type="term" value="F:efflux transmembrane transporter activity"/>
    <property type="evidence" value="ECO:0007669"/>
    <property type="project" value="TreeGrafter"/>
</dbReference>
<dbReference type="PANTHER" id="PTHR30469">
    <property type="entry name" value="MULTIDRUG RESISTANCE PROTEIN MDTA"/>
    <property type="match status" value="1"/>
</dbReference>
<dbReference type="InterPro" id="IPR058626">
    <property type="entry name" value="MdtA-like_b-barrel"/>
</dbReference>
<evidence type="ECO:0000259" key="8">
    <source>
        <dbReference type="Pfam" id="PF25876"/>
    </source>
</evidence>
<reference evidence="12 13" key="1">
    <citation type="submission" date="2016-10" db="EMBL/GenBank/DDBJ databases">
        <authorList>
            <person name="de Groot N.N."/>
        </authorList>
    </citation>
    <scope>NUCLEOTIDE SEQUENCE [LARGE SCALE GENOMIC DNA]</scope>
    <source>
        <strain evidence="12 13">MT12</strain>
    </source>
</reference>
<feature type="region of interest" description="Disordered" evidence="7">
    <location>
        <begin position="371"/>
        <end position="438"/>
    </location>
</feature>
<dbReference type="Gene3D" id="2.40.30.170">
    <property type="match status" value="1"/>
</dbReference>